<gene>
    <name evidence="3" type="ORF">ACFPN6_35745</name>
</gene>
<dbReference type="Proteomes" id="UP001596156">
    <property type="component" value="Unassembled WGS sequence"/>
</dbReference>
<feature type="region of interest" description="Disordered" evidence="1">
    <location>
        <begin position="139"/>
        <end position="163"/>
    </location>
</feature>
<comment type="caution">
    <text evidence="3">The sequence shown here is derived from an EMBL/GenBank/DDBJ whole genome shotgun (WGS) entry which is preliminary data.</text>
</comment>
<reference evidence="4" key="1">
    <citation type="journal article" date="2019" name="Int. J. Syst. Evol. Microbiol.">
        <title>The Global Catalogue of Microorganisms (GCM) 10K type strain sequencing project: providing services to taxonomists for standard genome sequencing and annotation.</title>
        <authorList>
            <consortium name="The Broad Institute Genomics Platform"/>
            <consortium name="The Broad Institute Genome Sequencing Center for Infectious Disease"/>
            <person name="Wu L."/>
            <person name="Ma J."/>
        </authorList>
    </citation>
    <scope>NUCLEOTIDE SEQUENCE [LARGE SCALE GENOMIC DNA]</scope>
    <source>
        <strain evidence="4">CCM 8479</strain>
    </source>
</reference>
<dbReference type="Pfam" id="PF26366">
    <property type="entry name" value="DUF8094"/>
    <property type="match status" value="1"/>
</dbReference>
<dbReference type="InterPro" id="IPR058407">
    <property type="entry name" value="DUF8094"/>
</dbReference>
<evidence type="ECO:0000256" key="1">
    <source>
        <dbReference type="SAM" id="MobiDB-lite"/>
    </source>
</evidence>
<evidence type="ECO:0000313" key="3">
    <source>
        <dbReference type="EMBL" id="MFC5229805.1"/>
    </source>
</evidence>
<dbReference type="EMBL" id="JBHSKL010000058">
    <property type="protein sequence ID" value="MFC5229805.1"/>
    <property type="molecule type" value="Genomic_DNA"/>
</dbReference>
<organism evidence="3 4">
    <name type="scientific">Streptomyces fimbriatus</name>
    <dbReference type="NCBI Taxonomy" id="68197"/>
    <lineage>
        <taxon>Bacteria</taxon>
        <taxon>Bacillati</taxon>
        <taxon>Actinomycetota</taxon>
        <taxon>Actinomycetes</taxon>
        <taxon>Kitasatosporales</taxon>
        <taxon>Streptomycetaceae</taxon>
        <taxon>Streptomyces</taxon>
    </lineage>
</organism>
<keyword evidence="4" id="KW-1185">Reference proteome</keyword>
<feature type="compositionally biased region" description="Basic and acidic residues" evidence="1">
    <location>
        <begin position="154"/>
        <end position="163"/>
    </location>
</feature>
<evidence type="ECO:0000313" key="4">
    <source>
        <dbReference type="Proteomes" id="UP001596156"/>
    </source>
</evidence>
<proteinExistence type="predicted"/>
<evidence type="ECO:0000259" key="2">
    <source>
        <dbReference type="Pfam" id="PF26366"/>
    </source>
</evidence>
<protein>
    <recommendedName>
        <fullName evidence="2">DUF8094 domain-containing protein</fullName>
    </recommendedName>
</protein>
<feature type="domain" description="DUF8094" evidence="2">
    <location>
        <begin position="9"/>
        <end position="159"/>
    </location>
</feature>
<accession>A0ABW0DH62</accession>
<name>A0ABW0DH62_STRFI</name>
<sequence>MKVLVRVAGAVKKVGTLTPDQLGDYYEDFFETGGKAKAAKVFASTETSKGSVGVYEEGPDDDPEAYATEKYFAKDPAHPVVYALKLADGRTLALFPTAHTSESMLKPQYTSSFDITPTEKEALYDPTERDVVTDEFQGQALAVPDPKGKPRVTAVEHRMADSR</sequence>